<evidence type="ECO:0000256" key="2">
    <source>
        <dbReference type="ARBA" id="ARBA00009634"/>
    </source>
</evidence>
<dbReference type="SMART" id="SM00369">
    <property type="entry name" value="LRR_TYP"/>
    <property type="match status" value="13"/>
</dbReference>
<keyword evidence="12" id="KW-0325">Glycoprotein</keyword>
<sequence length="874" mass="101029">TFATLMATSCYSYTFRDCGMSGPQQLCAWCLHKGIVNVSYAVEDIPAKTNSFILSQNKIRQLPAGAFSRLHHVSNLKLDQNHIVEIQGGVFVGLEQLWSLNLSFNHIQEILNGTFQGLDNLQVLFLSHNRISIVSSGAIAALGKLEELHLSDNRIPSAKNITSGILTHLRVLNLGKNRLSHFHLLDAFLPNLTFLILSQNPLSISPHTFQKTPRLHTLVLSGAPVELLDGSELSQLNKLQVTYPEKQNFTWFCGLLKSMPRLVLLHMSNVALSNITHISQCTNLFTLFLADGNFGSIADNMLMRIPNLEYLQLFGCKIIDVSNLTWKGFPHLKVLHIKISLRLFLKEYAFSTLKDLFELQLQNCDLQTIDSSWFYGLSNLKLLYLDKNQLTVLNPRSFRYLQSLEHLNIRQNALRAIYVHDFSNLTSLLHLELSSNNIQHIDNYAFQTLVKHLIRLELNDNLLNFKSTKEGPTSPFNTLPSLSLLELRYQGESEKGLGDLSQDFFKGLSNLQSLSIGYTGETFFHPDIFAPLQKLRTLFIANMHLSLSNLSALFWNLTHLEKLSLVRIDVESLPVDMFRKPNQLRFLRLTGNQQLSLSQQFFSNLNSLKGLDMHTSTFTCSCINSWLWNWSINNQQVQVIDFCHYQCTDHMGLFVKFDFSLCIIDISMYFFIHMSILDLLMILIPLIYTRFSPHIRFFWHKSRARIMGYKRVKLAQLYKYDAFVSYSCLDEDWVMKELYPQLEQQGPQKFRLCLHHRDFELGRDILDNIEKAIHQSRKTLCVISKSYLQSDWCALEIQLASIRLLFDHSDVLILIFLEHIPDYRLSSYYRLCKLVKKTFIQWPEKEEEQELFWMRLKEALRPESVAPEEPKLID</sequence>
<evidence type="ECO:0000256" key="1">
    <source>
        <dbReference type="ARBA" id="ARBA00004479"/>
    </source>
</evidence>
<evidence type="ECO:0000259" key="15">
    <source>
        <dbReference type="PROSITE" id="PS50104"/>
    </source>
</evidence>
<dbReference type="GO" id="GO:0004888">
    <property type="term" value="F:transmembrane signaling receptor activity"/>
    <property type="evidence" value="ECO:0007669"/>
    <property type="project" value="InterPro"/>
</dbReference>
<dbReference type="Pfam" id="PF13855">
    <property type="entry name" value="LRR_8"/>
    <property type="match status" value="2"/>
</dbReference>
<keyword evidence="4" id="KW-0433">Leucine-rich repeat</keyword>
<evidence type="ECO:0000256" key="7">
    <source>
        <dbReference type="ARBA" id="ARBA00022737"/>
    </source>
</evidence>
<reference evidence="17" key="1">
    <citation type="submission" date="2011-08" db="EMBL/GenBank/DDBJ databases">
        <title>The draft genome of Latimeria chalumnae.</title>
        <authorList>
            <person name="Di Palma F."/>
            <person name="Alfoldi J."/>
            <person name="Johnson J."/>
            <person name="Berlin A."/>
            <person name="Gnerre S."/>
            <person name="Jaffe D."/>
            <person name="MacCallum I."/>
            <person name="Young S."/>
            <person name="Walker B.J."/>
            <person name="Lander E."/>
            <person name="Lindblad-Toh K."/>
        </authorList>
    </citation>
    <scope>NUCLEOTIDE SEQUENCE [LARGE SCALE GENOMIC DNA]</scope>
    <source>
        <strain evidence="17">Wild caught</strain>
    </source>
</reference>
<evidence type="ECO:0000256" key="11">
    <source>
        <dbReference type="ARBA" id="ARBA00023170"/>
    </source>
</evidence>
<accession>H3AC14</accession>
<dbReference type="SUPFAM" id="SSF52200">
    <property type="entry name" value="Toll/Interleukin receptor TIR domain"/>
    <property type="match status" value="1"/>
</dbReference>
<dbReference type="InterPro" id="IPR017241">
    <property type="entry name" value="Toll-like_receptor"/>
</dbReference>
<comment type="similarity">
    <text evidence="2">Belongs to the Toll-like receptor family.</text>
</comment>
<gene>
    <name evidence="16" type="primary">LOC102359898</name>
</gene>
<evidence type="ECO:0000313" key="16">
    <source>
        <dbReference type="Ensembl" id="ENSLACP00000007185.1"/>
    </source>
</evidence>
<dbReference type="InterPro" id="IPR001611">
    <property type="entry name" value="Leu-rich_rpt"/>
</dbReference>
<dbReference type="STRING" id="7897.ENSLACP00000007185"/>
<dbReference type="InterPro" id="IPR000157">
    <property type="entry name" value="TIR_dom"/>
</dbReference>
<dbReference type="InterPro" id="IPR026906">
    <property type="entry name" value="LRR_5"/>
</dbReference>
<dbReference type="InterPro" id="IPR032675">
    <property type="entry name" value="LRR_dom_sf"/>
</dbReference>
<comment type="subcellular location">
    <subcellularLocation>
        <location evidence="1">Membrane</location>
        <topology evidence="1">Single-pass type I membrane protein</topology>
    </subcellularLocation>
</comment>
<name>H3AC14_LATCH</name>
<dbReference type="SMART" id="SM00255">
    <property type="entry name" value="TIR"/>
    <property type="match status" value="1"/>
</dbReference>
<dbReference type="EMBL" id="AFYH01157779">
    <property type="status" value="NOT_ANNOTATED_CDS"/>
    <property type="molecule type" value="Genomic_DNA"/>
</dbReference>
<dbReference type="InterPro" id="IPR003591">
    <property type="entry name" value="Leu-rich_rpt_typical-subtyp"/>
</dbReference>
<evidence type="ECO:0000256" key="9">
    <source>
        <dbReference type="ARBA" id="ARBA00022989"/>
    </source>
</evidence>
<dbReference type="GeneTree" id="ENSGT00940000163576"/>
<dbReference type="HOGENOM" id="CLU_006000_4_0_1"/>
<evidence type="ECO:0000256" key="12">
    <source>
        <dbReference type="ARBA" id="ARBA00023180"/>
    </source>
</evidence>
<dbReference type="Gene3D" id="3.80.10.10">
    <property type="entry name" value="Ribonuclease Inhibitor"/>
    <property type="match status" value="4"/>
</dbReference>
<evidence type="ECO:0000256" key="3">
    <source>
        <dbReference type="ARBA" id="ARBA00022588"/>
    </source>
</evidence>
<dbReference type="Pfam" id="PF01582">
    <property type="entry name" value="TIR"/>
    <property type="match status" value="1"/>
</dbReference>
<dbReference type="GO" id="GO:0045087">
    <property type="term" value="P:innate immune response"/>
    <property type="evidence" value="ECO:0007669"/>
    <property type="project" value="UniProtKB-KW"/>
</dbReference>
<keyword evidence="13" id="KW-0395">Inflammatory response</keyword>
<dbReference type="OMA" id="YNNRLHF"/>
<keyword evidence="11" id="KW-0675">Receptor</keyword>
<keyword evidence="9 14" id="KW-1133">Transmembrane helix</keyword>
<keyword evidence="7" id="KW-0677">Repeat</keyword>
<evidence type="ECO:0000313" key="17">
    <source>
        <dbReference type="Proteomes" id="UP000008672"/>
    </source>
</evidence>
<dbReference type="SUPFAM" id="SSF52058">
    <property type="entry name" value="L domain-like"/>
    <property type="match status" value="2"/>
</dbReference>
<organism evidence="16 17">
    <name type="scientific">Latimeria chalumnae</name>
    <name type="common">Coelacanth</name>
    <dbReference type="NCBI Taxonomy" id="7897"/>
    <lineage>
        <taxon>Eukaryota</taxon>
        <taxon>Metazoa</taxon>
        <taxon>Chordata</taxon>
        <taxon>Craniata</taxon>
        <taxon>Vertebrata</taxon>
        <taxon>Euteleostomi</taxon>
        <taxon>Coelacanthiformes</taxon>
        <taxon>Coelacanthidae</taxon>
        <taxon>Latimeria</taxon>
    </lineage>
</organism>
<dbReference type="PROSITE" id="PS51450">
    <property type="entry name" value="LRR"/>
    <property type="match status" value="2"/>
</dbReference>
<dbReference type="PANTHER" id="PTHR24365">
    <property type="entry name" value="TOLL-LIKE RECEPTOR"/>
    <property type="match status" value="1"/>
</dbReference>
<dbReference type="Gene3D" id="3.40.50.10140">
    <property type="entry name" value="Toll/interleukin-1 receptor homology (TIR) domain"/>
    <property type="match status" value="1"/>
</dbReference>
<reference evidence="16" key="2">
    <citation type="submission" date="2025-08" db="UniProtKB">
        <authorList>
            <consortium name="Ensembl"/>
        </authorList>
    </citation>
    <scope>IDENTIFICATION</scope>
</reference>
<feature type="transmembrane region" description="Helical" evidence="14">
    <location>
        <begin position="666"/>
        <end position="688"/>
    </location>
</feature>
<dbReference type="Pfam" id="PF13306">
    <property type="entry name" value="LRR_5"/>
    <property type="match status" value="1"/>
</dbReference>
<dbReference type="GO" id="GO:0006954">
    <property type="term" value="P:inflammatory response"/>
    <property type="evidence" value="ECO:0007669"/>
    <property type="project" value="UniProtKB-KW"/>
</dbReference>
<dbReference type="FunFam" id="3.80.10.10:FF:000770">
    <property type="entry name" value="Uncharacterized protein"/>
    <property type="match status" value="1"/>
</dbReference>
<dbReference type="Proteomes" id="UP000008672">
    <property type="component" value="Unassembled WGS sequence"/>
</dbReference>
<evidence type="ECO:0000256" key="5">
    <source>
        <dbReference type="ARBA" id="ARBA00022692"/>
    </source>
</evidence>
<evidence type="ECO:0000256" key="14">
    <source>
        <dbReference type="SAM" id="Phobius"/>
    </source>
</evidence>
<keyword evidence="10 14" id="KW-0472">Membrane</keyword>
<evidence type="ECO:0000256" key="8">
    <source>
        <dbReference type="ARBA" id="ARBA00022859"/>
    </source>
</evidence>
<dbReference type="PROSITE" id="PS50104">
    <property type="entry name" value="TIR"/>
    <property type="match status" value="1"/>
</dbReference>
<dbReference type="GO" id="GO:0005886">
    <property type="term" value="C:plasma membrane"/>
    <property type="evidence" value="ECO:0007669"/>
    <property type="project" value="TreeGrafter"/>
</dbReference>
<evidence type="ECO:0000256" key="10">
    <source>
        <dbReference type="ARBA" id="ARBA00023136"/>
    </source>
</evidence>
<keyword evidence="6" id="KW-0732">Signal</keyword>
<protein>
    <recommendedName>
        <fullName evidence="15">TIR domain-containing protein</fullName>
    </recommendedName>
</protein>
<dbReference type="SMART" id="SM00365">
    <property type="entry name" value="LRR_SD22"/>
    <property type="match status" value="6"/>
</dbReference>
<dbReference type="Ensembl" id="ENSLACT00000007245.1">
    <property type="protein sequence ID" value="ENSLACP00000007185.1"/>
    <property type="gene ID" value="ENSLACG00000006376.1"/>
</dbReference>
<keyword evidence="17" id="KW-1185">Reference proteome</keyword>
<dbReference type="InParanoid" id="H3AC14"/>
<evidence type="ECO:0000256" key="4">
    <source>
        <dbReference type="ARBA" id="ARBA00022614"/>
    </source>
</evidence>
<dbReference type="InterPro" id="IPR035897">
    <property type="entry name" value="Toll_tir_struct_dom_sf"/>
</dbReference>
<keyword evidence="8" id="KW-0391">Immunity</keyword>
<proteinExistence type="inferred from homology"/>
<evidence type="ECO:0000256" key="13">
    <source>
        <dbReference type="ARBA" id="ARBA00023198"/>
    </source>
</evidence>
<dbReference type="PANTHER" id="PTHR24365:SF522">
    <property type="entry name" value="LOW QUALITY PROTEIN: TOLL-LIKE RECEPTOR 13-RELATED"/>
    <property type="match status" value="1"/>
</dbReference>
<dbReference type="PIRSF" id="PIRSF037595">
    <property type="entry name" value="Toll-like_receptor"/>
    <property type="match status" value="1"/>
</dbReference>
<evidence type="ECO:0000256" key="6">
    <source>
        <dbReference type="ARBA" id="ARBA00022729"/>
    </source>
</evidence>
<dbReference type="GO" id="GO:0002224">
    <property type="term" value="P:toll-like receptor signaling pathway"/>
    <property type="evidence" value="ECO:0007669"/>
    <property type="project" value="InterPro"/>
</dbReference>
<dbReference type="FunFam" id="3.40.50.10140:FF:000001">
    <property type="entry name" value="Toll-like receptor 2"/>
    <property type="match status" value="1"/>
</dbReference>
<dbReference type="eggNOG" id="KOG4641">
    <property type="taxonomic scope" value="Eukaryota"/>
</dbReference>
<keyword evidence="3" id="KW-0399">Innate immunity</keyword>
<reference evidence="16" key="3">
    <citation type="submission" date="2025-09" db="UniProtKB">
        <authorList>
            <consortium name="Ensembl"/>
        </authorList>
    </citation>
    <scope>IDENTIFICATION</scope>
</reference>
<keyword evidence="5 14" id="KW-0812">Transmembrane</keyword>
<feature type="domain" description="TIR" evidence="15">
    <location>
        <begin position="718"/>
        <end position="860"/>
    </location>
</feature>
<dbReference type="AlphaFoldDB" id="H3AC14"/>